<evidence type="ECO:0000259" key="1">
    <source>
        <dbReference type="Pfam" id="PF20178"/>
    </source>
</evidence>
<keyword evidence="3" id="KW-1185">Reference proteome</keyword>
<reference evidence="2 3" key="1">
    <citation type="journal article" date="2020" name="Front. Microbiol.">
        <title>Toward Biorecycling: Isolation of a Soil Bacterium That Grows on a Polyurethane Oligomer and Monomer.</title>
        <authorList>
            <person name="Espinosa M.J.C."/>
            <person name="Blanco A.C."/>
            <person name="Schmidgall T."/>
            <person name="Atanasoff-Kardjalieff A.K."/>
            <person name="Kappelmeyer U."/>
            <person name="Tischler D."/>
            <person name="Pieper D.H."/>
            <person name="Heipieper H.J."/>
            <person name="Eberlein C."/>
        </authorList>
    </citation>
    <scope>NUCLEOTIDE SEQUENCE [LARGE SCALE GENOMIC DNA]</scope>
    <source>
        <strain evidence="2 3">TDA1</strain>
    </source>
</reference>
<dbReference type="Proteomes" id="UP001214301">
    <property type="component" value="Chromosome"/>
</dbReference>
<proteinExistence type="predicted"/>
<sequence>MSSSDTSTFDFKRAAALQFGDRPTLRQVVSEQLLTLLLSELPWLAVVEPTLPSADALMLDSPDPSTPYWSTEPLVDRVLQAMLQTNSVDLEPVDGRHHNLGLVDPYRFAGSDSAFDTRQLSGLTGPINDLIEQLPQHFCQAQLDYWRSQGSSGASRDEWLQLLLKTALLRGLPLQGLDAQEQACVRDLIRGGRDQPAVSFVQTRLTTGSGYWDETLCHLLITGEWDERQVVLWCAPSGNVRGFPSLAAFALALRDELAQRYSFDGLSWQRYPVEGNVFAQQVGLLLETLFTQVDRVRYGQLADVAALERLFAQMSDPAQWFDRYPDDTPAVEPPPGLSLSDGDDSLAYHAGLLQLALDQLDAESIPALDGIQGLADYTRQRLSEQMRLAHADHTSPDDLILQFFVARGVPGGAGTGTGGGEPVVLEGEKTLTEFAIGNLGALGGASVLRIRCANGADVPAWLDADAANQLVSQVDIGGNYPAYVARQLDDPLQRAQRVRRFGREWRSALRFSALTSKLEGKLTDAGLQCVVDFCAGHVDPQTPRMVLMPLAFRRQPHSGQHDNVRGMYLLFCVEPSRVLFYRPLYRQDTLREYASLAALLEHIQQSPLLQVSILDWLDPQVRSIYDHGGFREPHVTSLGPDPFSLPEKPEPPVIDPQLWGSDIDDKLYNANRDLLVELADMQSTSNAERRWQTLCQGAWLLFDLATLALRGPVASVAWLVQLLTSLENDLLALEQGGEFDRSAAIADLLLNLGMVLLHARQPSLQLGVAGQPPGADQFEGPAAQRGAFAEVSVAPATEAEAAIGALAALPGRQLDLSWRGNHGFNWLPPAQRQALRAMRVDIALDESNLQASGDAEGLYRVQGRLYAAMGGDAYPVEVGPDGVRVIDSKGGYGPWLACTLGVWRVDTALRLVGGMRRGDTRAQLARRFDKLREFADNLNGKVNSATAQFGTVGTEITELQHKLTQLKTLRARAQARVDAAVSDGEREASQALIGQYAVRIAEWEAQIVSKREEAVGYLEEAVQSDTAIQSVLETLFEPKFASARSGWEEVISQQRRTVLINQIRNSDFILNELWNLADYPGLDRMQARLDGQPLLQVLEPYRALRRRLEYVVGLQDRILAAYERLDELLPGAPGDLVISSPIEMHSRTVDSLIALRKFSTVQFRFHQAMNLANLALHLDVTTGQRKVARFREELTGAALRNAAGAHGELDFANLPVEDRVVILQEAWDEYAEALVNSARIRSDGGALVEVSMTDRYRTQLEKLKLDAGRRLVEAIKEQEGANVPPKRAAYLVSSEPQRVVRNAEGQTLIGTERDDDGQKVLEVREPFSGVVLAIFDWEHGQWRERVAEQVPLESQAEPVDTAMRVQTLLDENDELSLKAQAYIDNDLKGPRLARLFERQIDKLGRAATSLGEEGANPALIKSLEAASDRLRAEKNLKLTTLYTNTHYPSAEALRFLHEQRLLKVEYVSPRQVMSNGSTFDEYKIMRLAQPGATSGRPLWVAHFHMRSADALARDFTQGHLKTWSQRRMSGREEAAASVRVHRGKLTLEQASGIIPFD</sequence>
<protein>
    <recommendedName>
        <fullName evidence="1">Dermonecrotic toxin N-terminal domain-containing protein</fullName>
    </recommendedName>
</protein>
<feature type="domain" description="Dermonecrotic toxin N-terminal" evidence="1">
    <location>
        <begin position="368"/>
        <end position="605"/>
    </location>
</feature>
<organism evidence="2 3">
    <name type="scientific">Pseudomonas capeferrum</name>
    <dbReference type="NCBI Taxonomy" id="1495066"/>
    <lineage>
        <taxon>Bacteria</taxon>
        <taxon>Pseudomonadati</taxon>
        <taxon>Pseudomonadota</taxon>
        <taxon>Gammaproteobacteria</taxon>
        <taxon>Pseudomonadales</taxon>
        <taxon>Pseudomonadaceae</taxon>
        <taxon>Pseudomonas</taxon>
    </lineage>
</organism>
<name>A0ABY7R837_9PSED</name>
<dbReference type="InterPro" id="IPR046673">
    <property type="entry name" value="ToxA_N"/>
</dbReference>
<dbReference type="RefSeq" id="WP_095063899.1">
    <property type="nucleotide sequence ID" value="NZ_CP116669.1"/>
</dbReference>
<evidence type="ECO:0000313" key="2">
    <source>
        <dbReference type="EMBL" id="WCH99913.1"/>
    </source>
</evidence>
<gene>
    <name evidence="2" type="ORF">PMC74_24690</name>
</gene>
<dbReference type="EMBL" id="CP116669">
    <property type="protein sequence ID" value="WCH99913.1"/>
    <property type="molecule type" value="Genomic_DNA"/>
</dbReference>
<accession>A0ABY7R837</accession>
<dbReference type="Pfam" id="PF20178">
    <property type="entry name" value="ToxA_N"/>
    <property type="match status" value="1"/>
</dbReference>
<evidence type="ECO:0000313" key="3">
    <source>
        <dbReference type="Proteomes" id="UP001214301"/>
    </source>
</evidence>